<keyword evidence="2" id="KW-0540">Nuclease</keyword>
<keyword evidence="2" id="KW-0378">Hydrolase</keyword>
<feature type="domain" description="Endonuclease/exonuclease/phosphatase" evidence="1">
    <location>
        <begin position="27"/>
        <end position="265"/>
    </location>
</feature>
<sequence length="274" mass="31317">MDGVANRKANNIMRKADAGMEIKMQVVTFNIRCDYGQDGSNNFQFRKDLILRKIKAEQPEILCFQEALPHVSQWIKENLTDYYLIGCGRESNLGGEETSIAYRRDLFNLIKMEVFWLSDTPGIPGSRYTNQSDCPRTCTCAYFQEIKTGKVFRIYNTHLDHIGSDARRQGLSLILEKIAQADFLGEVPVILTGDFNAFPESTELAVLKDYPELYDCTEKMDGTFHDFGRLKTLEKIDYIIADKHFTCKGASKWTDCENNVFLSDHYPVSAVLEL</sequence>
<dbReference type="InterPro" id="IPR005135">
    <property type="entry name" value="Endo/exonuclease/phosphatase"/>
</dbReference>
<proteinExistence type="predicted"/>
<dbReference type="PANTHER" id="PTHR12121">
    <property type="entry name" value="CARBON CATABOLITE REPRESSOR PROTEIN 4"/>
    <property type="match status" value="1"/>
</dbReference>
<dbReference type="InterPro" id="IPR050410">
    <property type="entry name" value="CCR4/nocturin_mRNA_transcr"/>
</dbReference>
<dbReference type="AlphaFoldDB" id="A0A1M6SR71"/>
<dbReference type="Gene3D" id="3.60.10.10">
    <property type="entry name" value="Endonuclease/exonuclease/phosphatase"/>
    <property type="match status" value="1"/>
</dbReference>
<dbReference type="Pfam" id="PF03372">
    <property type="entry name" value="Exo_endo_phos"/>
    <property type="match status" value="1"/>
</dbReference>
<dbReference type="GO" id="GO:0004519">
    <property type="term" value="F:endonuclease activity"/>
    <property type="evidence" value="ECO:0007669"/>
    <property type="project" value="UniProtKB-KW"/>
</dbReference>
<organism evidence="2 3">
    <name type="scientific">Anaerocolumna jejuensis DSM 15929</name>
    <dbReference type="NCBI Taxonomy" id="1121322"/>
    <lineage>
        <taxon>Bacteria</taxon>
        <taxon>Bacillati</taxon>
        <taxon>Bacillota</taxon>
        <taxon>Clostridia</taxon>
        <taxon>Lachnospirales</taxon>
        <taxon>Lachnospiraceae</taxon>
        <taxon>Anaerocolumna</taxon>
    </lineage>
</organism>
<dbReference type="PANTHER" id="PTHR12121:SF36">
    <property type="entry name" value="ENDONUCLEASE_EXONUCLEASE_PHOSPHATASE DOMAIN-CONTAINING PROTEIN"/>
    <property type="match status" value="1"/>
</dbReference>
<gene>
    <name evidence="2" type="ORF">SAMN02745136_02565</name>
</gene>
<dbReference type="SUPFAM" id="SSF56219">
    <property type="entry name" value="DNase I-like"/>
    <property type="match status" value="1"/>
</dbReference>
<dbReference type="STRING" id="1121322.SAMN02745136_02565"/>
<evidence type="ECO:0000313" key="2">
    <source>
        <dbReference type="EMBL" id="SHK47221.1"/>
    </source>
</evidence>
<evidence type="ECO:0000259" key="1">
    <source>
        <dbReference type="Pfam" id="PF03372"/>
    </source>
</evidence>
<dbReference type="EMBL" id="FRAC01000012">
    <property type="protein sequence ID" value="SHK47221.1"/>
    <property type="molecule type" value="Genomic_DNA"/>
</dbReference>
<reference evidence="2 3" key="1">
    <citation type="submission" date="2016-11" db="EMBL/GenBank/DDBJ databases">
        <authorList>
            <person name="Jaros S."/>
            <person name="Januszkiewicz K."/>
            <person name="Wedrychowicz H."/>
        </authorList>
    </citation>
    <scope>NUCLEOTIDE SEQUENCE [LARGE SCALE GENOMIC DNA]</scope>
    <source>
        <strain evidence="2 3">DSM 15929</strain>
    </source>
</reference>
<keyword evidence="2" id="KW-0269">Exonuclease</keyword>
<accession>A0A1M6SR71</accession>
<dbReference type="Proteomes" id="UP000184386">
    <property type="component" value="Unassembled WGS sequence"/>
</dbReference>
<evidence type="ECO:0000313" key="3">
    <source>
        <dbReference type="Proteomes" id="UP000184386"/>
    </source>
</evidence>
<dbReference type="InterPro" id="IPR036691">
    <property type="entry name" value="Endo/exonu/phosph_ase_sf"/>
</dbReference>
<dbReference type="GO" id="GO:0000175">
    <property type="term" value="F:3'-5'-RNA exonuclease activity"/>
    <property type="evidence" value="ECO:0007669"/>
    <property type="project" value="TreeGrafter"/>
</dbReference>
<protein>
    <submittedName>
        <fullName evidence="2">Metal-dependent hydrolase, endonuclease/exonuclease/phosphatase family</fullName>
    </submittedName>
</protein>
<name>A0A1M6SR71_9FIRM</name>
<dbReference type="OrthoDB" id="9793162at2"/>
<dbReference type="CDD" id="cd09083">
    <property type="entry name" value="EEP-1"/>
    <property type="match status" value="1"/>
</dbReference>
<keyword evidence="3" id="KW-1185">Reference proteome</keyword>
<dbReference type="RefSeq" id="WP_073276489.1">
    <property type="nucleotide sequence ID" value="NZ_FRAC01000012.1"/>
</dbReference>
<keyword evidence="2" id="KW-0255">Endonuclease</keyword>